<sequence length="430" mass="48013">MASRSRLIELTDIIATETNKIDQFLAEHGLPTLSFDPNAPADFPVHSGNADIQQARRAVVIATKELHDLMVGPRETIRWMAWSYNDNLSLHAVYHFNVAKAVPVDGEASYTEISKATGLDEVNLKRLVRHAMTNRIFKEPKDGYVAHTAASRLLVDDPQMIDWVGLCSADFFPAAAHTVDAMVKYPGSQEPGEAGFTVAWRHEGTPMFLEIGKNPARAKRFGGAMSSLTGGEGYEVDYLVNGYPWEELGDATFVDIGGSHGFVCVALAKRFPRMKFVVQDLPKTVADGPSKIPPELSDRIEFQAHDFYTDQPVKDADVYFFRWIIHNQSDKYGVKILRALIPALKPGAKIIINDNCLPKPNTVDIWDEKITRTMDITMLKLLNARERDEDDYAELFRQADPRFKFLGAGTSKGCRMHIMEAVWNPEGAAT</sequence>
<dbReference type="SUPFAM" id="SSF53335">
    <property type="entry name" value="S-adenosyl-L-methionine-dependent methyltransferases"/>
    <property type="match status" value="1"/>
</dbReference>
<evidence type="ECO:0000256" key="2">
    <source>
        <dbReference type="ARBA" id="ARBA00022679"/>
    </source>
</evidence>
<dbReference type="InterPro" id="IPR016461">
    <property type="entry name" value="COMT-like"/>
</dbReference>
<dbReference type="PANTHER" id="PTHR43712">
    <property type="entry name" value="PUTATIVE (AFU_ORTHOLOGUE AFUA_4G14580)-RELATED"/>
    <property type="match status" value="1"/>
</dbReference>
<reference evidence="5 6" key="1">
    <citation type="journal article" date="2016" name="Nat. Commun.">
        <title>Ectomycorrhizal ecology is imprinted in the genome of the dominant symbiotic fungus Cenococcum geophilum.</title>
        <authorList>
            <consortium name="DOE Joint Genome Institute"/>
            <person name="Peter M."/>
            <person name="Kohler A."/>
            <person name="Ohm R.A."/>
            <person name="Kuo A."/>
            <person name="Krutzmann J."/>
            <person name="Morin E."/>
            <person name="Arend M."/>
            <person name="Barry K.W."/>
            <person name="Binder M."/>
            <person name="Choi C."/>
            <person name="Clum A."/>
            <person name="Copeland A."/>
            <person name="Grisel N."/>
            <person name="Haridas S."/>
            <person name="Kipfer T."/>
            <person name="LaButti K."/>
            <person name="Lindquist E."/>
            <person name="Lipzen A."/>
            <person name="Maire R."/>
            <person name="Meier B."/>
            <person name="Mihaltcheva S."/>
            <person name="Molinier V."/>
            <person name="Murat C."/>
            <person name="Poggeler S."/>
            <person name="Quandt C.A."/>
            <person name="Sperisen C."/>
            <person name="Tritt A."/>
            <person name="Tisserant E."/>
            <person name="Crous P.W."/>
            <person name="Henrissat B."/>
            <person name="Nehls U."/>
            <person name="Egli S."/>
            <person name="Spatafora J.W."/>
            <person name="Grigoriev I.V."/>
            <person name="Martin F.M."/>
        </authorList>
    </citation>
    <scope>NUCLEOTIDE SEQUENCE [LARGE SCALE GENOMIC DNA]</scope>
    <source>
        <strain evidence="5 6">CBS 207.34</strain>
    </source>
</reference>
<keyword evidence="1 5" id="KW-0489">Methyltransferase</keyword>
<dbReference type="EMBL" id="KV748973">
    <property type="protein sequence ID" value="OCL11850.1"/>
    <property type="molecule type" value="Genomic_DNA"/>
</dbReference>
<evidence type="ECO:0000256" key="1">
    <source>
        <dbReference type="ARBA" id="ARBA00022603"/>
    </source>
</evidence>
<keyword evidence="3" id="KW-0949">S-adenosyl-L-methionine</keyword>
<organism evidence="5 6">
    <name type="scientific">Glonium stellatum</name>
    <dbReference type="NCBI Taxonomy" id="574774"/>
    <lineage>
        <taxon>Eukaryota</taxon>
        <taxon>Fungi</taxon>
        <taxon>Dikarya</taxon>
        <taxon>Ascomycota</taxon>
        <taxon>Pezizomycotina</taxon>
        <taxon>Dothideomycetes</taxon>
        <taxon>Pleosporomycetidae</taxon>
        <taxon>Gloniales</taxon>
        <taxon>Gloniaceae</taxon>
        <taxon>Glonium</taxon>
    </lineage>
</organism>
<gene>
    <name evidence="5" type="ORF">AOQ84DRAFT_422158</name>
</gene>
<dbReference type="Proteomes" id="UP000250140">
    <property type="component" value="Unassembled WGS sequence"/>
</dbReference>
<dbReference type="InterPro" id="IPR036388">
    <property type="entry name" value="WH-like_DNA-bd_sf"/>
</dbReference>
<dbReference type="PROSITE" id="PS51683">
    <property type="entry name" value="SAM_OMT_II"/>
    <property type="match status" value="1"/>
</dbReference>
<dbReference type="GO" id="GO:0032259">
    <property type="term" value="P:methylation"/>
    <property type="evidence" value="ECO:0007669"/>
    <property type="project" value="UniProtKB-KW"/>
</dbReference>
<evidence type="ECO:0000313" key="5">
    <source>
        <dbReference type="EMBL" id="OCL11850.1"/>
    </source>
</evidence>
<protein>
    <submittedName>
        <fullName evidence="5">O-methyltransferase</fullName>
    </submittedName>
</protein>
<dbReference type="Gene3D" id="3.40.50.150">
    <property type="entry name" value="Vaccinia Virus protein VP39"/>
    <property type="match status" value="1"/>
</dbReference>
<evidence type="ECO:0000256" key="3">
    <source>
        <dbReference type="ARBA" id="ARBA00022691"/>
    </source>
</evidence>
<dbReference type="GO" id="GO:0008171">
    <property type="term" value="F:O-methyltransferase activity"/>
    <property type="evidence" value="ECO:0007669"/>
    <property type="project" value="InterPro"/>
</dbReference>
<keyword evidence="6" id="KW-1185">Reference proteome</keyword>
<evidence type="ECO:0000259" key="4">
    <source>
        <dbReference type="Pfam" id="PF00891"/>
    </source>
</evidence>
<dbReference type="PANTHER" id="PTHR43712:SF16">
    <property type="entry name" value="O-METHYLTRANSFERASE ELCB"/>
    <property type="match status" value="1"/>
</dbReference>
<dbReference type="Pfam" id="PF00891">
    <property type="entry name" value="Methyltransf_2"/>
    <property type="match status" value="1"/>
</dbReference>
<keyword evidence="2 5" id="KW-0808">Transferase</keyword>
<accession>A0A8E2F7P1</accession>
<evidence type="ECO:0000313" key="6">
    <source>
        <dbReference type="Proteomes" id="UP000250140"/>
    </source>
</evidence>
<dbReference type="Gene3D" id="1.10.10.10">
    <property type="entry name" value="Winged helix-like DNA-binding domain superfamily/Winged helix DNA-binding domain"/>
    <property type="match status" value="1"/>
</dbReference>
<dbReference type="InterPro" id="IPR029063">
    <property type="entry name" value="SAM-dependent_MTases_sf"/>
</dbReference>
<name>A0A8E2F7P1_9PEZI</name>
<dbReference type="OrthoDB" id="2410195at2759"/>
<proteinExistence type="predicted"/>
<dbReference type="AlphaFoldDB" id="A0A8E2F7P1"/>
<dbReference type="InterPro" id="IPR036390">
    <property type="entry name" value="WH_DNA-bd_sf"/>
</dbReference>
<feature type="domain" description="O-methyltransferase C-terminal" evidence="4">
    <location>
        <begin position="240"/>
        <end position="399"/>
    </location>
</feature>
<dbReference type="SUPFAM" id="SSF46785">
    <property type="entry name" value="Winged helix' DNA-binding domain"/>
    <property type="match status" value="1"/>
</dbReference>
<dbReference type="InterPro" id="IPR001077">
    <property type="entry name" value="COMT_C"/>
</dbReference>